<dbReference type="EMBL" id="JBICBT010001197">
    <property type="protein sequence ID" value="KAL3078718.1"/>
    <property type="molecule type" value="Genomic_DNA"/>
</dbReference>
<evidence type="ECO:0000313" key="2">
    <source>
        <dbReference type="EMBL" id="KAL3078718.1"/>
    </source>
</evidence>
<comment type="caution">
    <text evidence="2">The sequence shown here is derived from an EMBL/GenBank/DDBJ whole genome shotgun (WGS) entry which is preliminary data.</text>
</comment>
<dbReference type="Proteomes" id="UP001620626">
    <property type="component" value="Unassembled WGS sequence"/>
</dbReference>
<protein>
    <submittedName>
        <fullName evidence="2">Uncharacterized protein</fullName>
    </submittedName>
</protein>
<sequence>MPFDIKFRAAPLFHALSAHYRHRQHTKKPTNEDNEAAVPIVHNKFRSQLALGNADNKLGGKKKMPKAGNMRND</sequence>
<feature type="region of interest" description="Disordered" evidence="1">
    <location>
        <begin position="51"/>
        <end position="73"/>
    </location>
</feature>
<accession>A0ABD2IH80</accession>
<name>A0ABD2IH80_9BILA</name>
<evidence type="ECO:0000256" key="1">
    <source>
        <dbReference type="SAM" id="MobiDB-lite"/>
    </source>
</evidence>
<dbReference type="AlphaFoldDB" id="A0ABD2IH80"/>
<reference evidence="2 3" key="1">
    <citation type="submission" date="2024-10" db="EMBL/GenBank/DDBJ databases">
        <authorList>
            <person name="Kim D."/>
        </authorList>
    </citation>
    <scope>NUCLEOTIDE SEQUENCE [LARGE SCALE GENOMIC DNA]</scope>
    <source>
        <strain evidence="2">BH-2024</strain>
    </source>
</reference>
<gene>
    <name evidence="2" type="ORF">niasHT_036055</name>
</gene>
<keyword evidence="3" id="KW-1185">Reference proteome</keyword>
<proteinExistence type="predicted"/>
<evidence type="ECO:0000313" key="3">
    <source>
        <dbReference type="Proteomes" id="UP001620626"/>
    </source>
</evidence>
<organism evidence="2 3">
    <name type="scientific">Heterodera trifolii</name>
    <dbReference type="NCBI Taxonomy" id="157864"/>
    <lineage>
        <taxon>Eukaryota</taxon>
        <taxon>Metazoa</taxon>
        <taxon>Ecdysozoa</taxon>
        <taxon>Nematoda</taxon>
        <taxon>Chromadorea</taxon>
        <taxon>Rhabditida</taxon>
        <taxon>Tylenchina</taxon>
        <taxon>Tylenchomorpha</taxon>
        <taxon>Tylenchoidea</taxon>
        <taxon>Heteroderidae</taxon>
        <taxon>Heteroderinae</taxon>
        <taxon>Heterodera</taxon>
    </lineage>
</organism>